<dbReference type="STRING" id="649349.Lbys_2603"/>
<dbReference type="InterPro" id="IPR037066">
    <property type="entry name" value="Plug_dom_sf"/>
</dbReference>
<proteinExistence type="inferred from homology"/>
<keyword evidence="12" id="KW-1185">Reference proteome</keyword>
<organism evidence="11 12">
    <name type="scientific">Leadbetterella byssophila (strain DSM 17132 / JCM 16389 / KACC 11308 / NBRC 106382 / 4M15)</name>
    <dbReference type="NCBI Taxonomy" id="649349"/>
    <lineage>
        <taxon>Bacteria</taxon>
        <taxon>Pseudomonadati</taxon>
        <taxon>Bacteroidota</taxon>
        <taxon>Cytophagia</taxon>
        <taxon>Cytophagales</taxon>
        <taxon>Leadbetterellaceae</taxon>
        <taxon>Leadbetterella</taxon>
    </lineage>
</organism>
<dbReference type="Pfam" id="PF13715">
    <property type="entry name" value="CarbopepD_reg_2"/>
    <property type="match status" value="1"/>
</dbReference>
<feature type="domain" description="TonB-dependent receptor plug" evidence="10">
    <location>
        <begin position="124"/>
        <end position="222"/>
    </location>
</feature>
<evidence type="ECO:0000256" key="9">
    <source>
        <dbReference type="SAM" id="SignalP"/>
    </source>
</evidence>
<reference key="1">
    <citation type="submission" date="2010-11" db="EMBL/GenBank/DDBJ databases">
        <title>The complete genome of Leadbetterella byssophila DSM 17132.</title>
        <authorList>
            <consortium name="US DOE Joint Genome Institute (JGI-PGF)"/>
            <person name="Lucas S."/>
            <person name="Copeland A."/>
            <person name="Lapidus A."/>
            <person name="Glavina del Rio T."/>
            <person name="Dalin E."/>
            <person name="Tice H."/>
            <person name="Bruce D."/>
            <person name="Goodwin L."/>
            <person name="Pitluck S."/>
            <person name="Kyrpides N."/>
            <person name="Mavromatis K."/>
            <person name="Ivanova N."/>
            <person name="Teshima H."/>
            <person name="Brettin T."/>
            <person name="Detter J.C."/>
            <person name="Han C."/>
            <person name="Tapia R."/>
            <person name="Land M."/>
            <person name="Hauser L."/>
            <person name="Markowitz V."/>
            <person name="Cheng J.-F."/>
            <person name="Hugenholtz P."/>
            <person name="Woyke T."/>
            <person name="Wu D."/>
            <person name="Tindall B."/>
            <person name="Pomrenke H.G."/>
            <person name="Brambilla E."/>
            <person name="Klenk H.-P."/>
            <person name="Eisen J.A."/>
        </authorList>
    </citation>
    <scope>NUCLEOTIDE SEQUENCE [LARGE SCALE GENOMIC DNA]</scope>
    <source>
        <strain>DSM 17132</strain>
    </source>
</reference>
<evidence type="ECO:0000256" key="3">
    <source>
        <dbReference type="ARBA" id="ARBA00022452"/>
    </source>
</evidence>
<dbReference type="RefSeq" id="WP_013409303.1">
    <property type="nucleotide sequence ID" value="NC_014655.1"/>
</dbReference>
<dbReference type="InterPro" id="IPR013784">
    <property type="entry name" value="Carb-bd-like_fold"/>
</dbReference>
<evidence type="ECO:0000259" key="10">
    <source>
        <dbReference type="Pfam" id="PF07715"/>
    </source>
</evidence>
<dbReference type="HOGENOM" id="CLU_016091_0_0_10"/>
<dbReference type="EMBL" id="CP002305">
    <property type="protein sequence ID" value="ADQ18265.1"/>
    <property type="molecule type" value="Genomic_DNA"/>
</dbReference>
<dbReference type="InterPro" id="IPR039426">
    <property type="entry name" value="TonB-dep_rcpt-like"/>
</dbReference>
<dbReference type="SUPFAM" id="SSF56935">
    <property type="entry name" value="Porins"/>
    <property type="match status" value="1"/>
</dbReference>
<feature type="chain" id="PRO_5003186006" evidence="9">
    <location>
        <begin position="20"/>
        <end position="810"/>
    </location>
</feature>
<sequence length="810" mass="92274">MYIRLLIISILLLPTKVFAQQSHFSGKIVGDRQEPVAFATVVLEGTSFAVMSDDKGRFEFRNVPFGTYQLKITSLEIHTSSFKVQISKSEHKQDFSVKMRTENELSEVKVQGKTEKRQMETAGFTVSIIQTKEASLRSVTTNELLDRTVGVRVRQNGGMGSRVEYNLNGMSGSAVGIFLDGIEISTYGSSFNLNNIPPAMIERIEVYKGVLPAHLTGDYVGGAINVVLKKDASSNNITGAVSYGSFNTFQSDLSGSYRNTKSGFTLRGSAFYLHTDNSYTTWGKFSKYVHSDLTLERYYKAKRFNDEYESIGARVEMGYTGVKWADQFFLGYNVSDTYKEIPHGTTMARPYVGRFGEYQAHVVSLNYNKNNFLTRGMAMNINAVRSYRTTYIQDTVGQVYNWDGKPRMIIRNGVEIPVPPVAGMGQQGPKSITEVERWVTNSRANLAYTIVRGHRISFNHKLESTDRNDNDLLKPVNKDLVTTSAVMNNIFALNYEAQFFQNKLRTNVLGKYTTNRTIQTKPVIENDKINRVQNKSINRNKGYAATISYEIIPLLNLISSTENSYIMPTESQLYGDFENNILDNPGLIGEKNINYNLGFRYGSWDKGKHKLTLYANTFWRNGFNKITLQAVQDAIIPGRESDGDIEVTRYTNLQKTQSKGFEGEVIYAYDNKLHALFNFSKFNSLFKLKYDEKGRPHDLYNRQLPNEPFFTMNGSVQYRWKDLFMKKAYLTIYYSTGYVAPFNTVWMDSEWFTTPTQFYHDLGLSYRFPNQKFVASLDAKNILNAEIYDNFGVQKPGRSFSVKLNYTLSK</sequence>
<dbReference type="Gene3D" id="2.40.170.20">
    <property type="entry name" value="TonB-dependent receptor, beta-barrel domain"/>
    <property type="match status" value="1"/>
</dbReference>
<evidence type="ECO:0000256" key="5">
    <source>
        <dbReference type="ARBA" id="ARBA00022729"/>
    </source>
</evidence>
<keyword evidence="11" id="KW-0675">Receptor</keyword>
<dbReference type="PANTHER" id="PTHR30069">
    <property type="entry name" value="TONB-DEPENDENT OUTER MEMBRANE RECEPTOR"/>
    <property type="match status" value="1"/>
</dbReference>
<protein>
    <submittedName>
        <fullName evidence="11">TonB-dependent receptor plug</fullName>
    </submittedName>
</protein>
<dbReference type="PROSITE" id="PS52016">
    <property type="entry name" value="TONB_DEPENDENT_REC_3"/>
    <property type="match status" value="1"/>
</dbReference>
<keyword evidence="6 8" id="KW-0472">Membrane</keyword>
<evidence type="ECO:0000256" key="2">
    <source>
        <dbReference type="ARBA" id="ARBA00022448"/>
    </source>
</evidence>
<gene>
    <name evidence="11" type="ordered locus">Lbys_2603</name>
</gene>
<dbReference type="Gene3D" id="2.60.40.1120">
    <property type="entry name" value="Carboxypeptidase-like, regulatory domain"/>
    <property type="match status" value="1"/>
</dbReference>
<dbReference type="OrthoDB" id="9812892at2"/>
<dbReference type="AlphaFoldDB" id="E4RZM2"/>
<dbReference type="InterPro" id="IPR012910">
    <property type="entry name" value="Plug_dom"/>
</dbReference>
<dbReference type="Pfam" id="PF07715">
    <property type="entry name" value="Plug"/>
    <property type="match status" value="1"/>
</dbReference>
<dbReference type="InterPro" id="IPR036942">
    <property type="entry name" value="Beta-barrel_TonB_sf"/>
</dbReference>
<dbReference type="Gene3D" id="2.170.130.10">
    <property type="entry name" value="TonB-dependent receptor, plug domain"/>
    <property type="match status" value="1"/>
</dbReference>
<comment type="subcellular location">
    <subcellularLocation>
        <location evidence="1 8">Cell outer membrane</location>
        <topology evidence="1 8">Multi-pass membrane protein</topology>
    </subcellularLocation>
</comment>
<name>E4RZM2_LEAB4</name>
<dbReference type="SUPFAM" id="SSF49452">
    <property type="entry name" value="Starch-binding domain-like"/>
    <property type="match status" value="1"/>
</dbReference>
<evidence type="ECO:0000256" key="7">
    <source>
        <dbReference type="ARBA" id="ARBA00023237"/>
    </source>
</evidence>
<keyword evidence="2 8" id="KW-0813">Transport</keyword>
<keyword evidence="7 8" id="KW-0998">Cell outer membrane</keyword>
<evidence type="ECO:0000313" key="11">
    <source>
        <dbReference type="EMBL" id="ADQ18265.1"/>
    </source>
</evidence>
<evidence type="ECO:0000256" key="1">
    <source>
        <dbReference type="ARBA" id="ARBA00004571"/>
    </source>
</evidence>
<dbReference type="PANTHER" id="PTHR30069:SF29">
    <property type="entry name" value="HEMOGLOBIN AND HEMOGLOBIN-HAPTOGLOBIN-BINDING PROTEIN 1-RELATED"/>
    <property type="match status" value="1"/>
</dbReference>
<keyword evidence="3 8" id="KW-1134">Transmembrane beta strand</keyword>
<evidence type="ECO:0000313" key="12">
    <source>
        <dbReference type="Proteomes" id="UP000007435"/>
    </source>
</evidence>
<dbReference type="eggNOG" id="COG4206">
    <property type="taxonomic scope" value="Bacteria"/>
</dbReference>
<comment type="similarity">
    <text evidence="8">Belongs to the TonB-dependent receptor family.</text>
</comment>
<evidence type="ECO:0000256" key="4">
    <source>
        <dbReference type="ARBA" id="ARBA00022692"/>
    </source>
</evidence>
<keyword evidence="5 9" id="KW-0732">Signal</keyword>
<dbReference type="GO" id="GO:0044718">
    <property type="term" value="P:siderophore transmembrane transport"/>
    <property type="evidence" value="ECO:0007669"/>
    <property type="project" value="TreeGrafter"/>
</dbReference>
<evidence type="ECO:0000256" key="8">
    <source>
        <dbReference type="PROSITE-ProRule" id="PRU01360"/>
    </source>
</evidence>
<dbReference type="KEGG" id="lby:Lbys_2603"/>
<dbReference type="GO" id="GO:0009279">
    <property type="term" value="C:cell outer membrane"/>
    <property type="evidence" value="ECO:0007669"/>
    <property type="project" value="UniProtKB-SubCell"/>
</dbReference>
<dbReference type="GO" id="GO:0015344">
    <property type="term" value="F:siderophore uptake transmembrane transporter activity"/>
    <property type="evidence" value="ECO:0007669"/>
    <property type="project" value="TreeGrafter"/>
</dbReference>
<keyword evidence="4 8" id="KW-0812">Transmembrane</keyword>
<accession>E4RZM2</accession>
<dbReference type="GO" id="GO:0030246">
    <property type="term" value="F:carbohydrate binding"/>
    <property type="evidence" value="ECO:0007669"/>
    <property type="project" value="InterPro"/>
</dbReference>
<reference evidence="11 12" key="2">
    <citation type="journal article" date="2011" name="Stand. Genomic Sci.">
        <title>Complete genome sequence of Leadbetterella byssophila type strain (4M15).</title>
        <authorList>
            <person name="Abt B."/>
            <person name="Teshima H."/>
            <person name="Lucas S."/>
            <person name="Lapidus A."/>
            <person name="Del Rio T.G."/>
            <person name="Nolan M."/>
            <person name="Tice H."/>
            <person name="Cheng J.F."/>
            <person name="Pitluck S."/>
            <person name="Liolios K."/>
            <person name="Pagani I."/>
            <person name="Ivanova N."/>
            <person name="Mavromatis K."/>
            <person name="Pati A."/>
            <person name="Tapia R."/>
            <person name="Han C."/>
            <person name="Goodwin L."/>
            <person name="Chen A."/>
            <person name="Palaniappan K."/>
            <person name="Land M."/>
            <person name="Hauser L."/>
            <person name="Chang Y.J."/>
            <person name="Jeffries C.D."/>
            <person name="Rohde M."/>
            <person name="Goker M."/>
            <person name="Tindall B.J."/>
            <person name="Detter J.C."/>
            <person name="Woyke T."/>
            <person name="Bristow J."/>
            <person name="Eisen J.A."/>
            <person name="Markowitz V."/>
            <person name="Hugenholtz P."/>
            <person name="Klenk H.P."/>
            <person name="Kyrpides N.C."/>
        </authorList>
    </citation>
    <scope>NUCLEOTIDE SEQUENCE [LARGE SCALE GENOMIC DNA]</scope>
    <source>
        <strain evidence="12">DSM 17132 / JCM 16389 / KACC 11308 / NBRC 106382 / 4M15</strain>
    </source>
</reference>
<dbReference type="Proteomes" id="UP000007435">
    <property type="component" value="Chromosome"/>
</dbReference>
<evidence type="ECO:0000256" key="6">
    <source>
        <dbReference type="ARBA" id="ARBA00023136"/>
    </source>
</evidence>
<feature type="signal peptide" evidence="9">
    <location>
        <begin position="1"/>
        <end position="19"/>
    </location>
</feature>